<evidence type="ECO:0000256" key="2">
    <source>
        <dbReference type="ARBA" id="ARBA00023277"/>
    </source>
</evidence>
<evidence type="ECO:0000259" key="4">
    <source>
        <dbReference type="Pfam" id="PF03065"/>
    </source>
</evidence>
<dbReference type="GO" id="GO:0005975">
    <property type="term" value="P:carbohydrate metabolic process"/>
    <property type="evidence" value="ECO:0007669"/>
    <property type="project" value="InterPro"/>
</dbReference>
<dbReference type="PANTHER" id="PTHR36306">
    <property type="entry name" value="ALPHA-AMYLASE-RELATED-RELATED"/>
    <property type="match status" value="1"/>
</dbReference>
<accession>A0A519BF22</accession>
<dbReference type="CDD" id="cd10796">
    <property type="entry name" value="GH57N_APU"/>
    <property type="match status" value="1"/>
</dbReference>
<dbReference type="GO" id="GO:0003824">
    <property type="term" value="F:catalytic activity"/>
    <property type="evidence" value="ECO:0007669"/>
    <property type="project" value="InterPro"/>
</dbReference>
<evidence type="ECO:0000313" key="6">
    <source>
        <dbReference type="Proteomes" id="UP000316562"/>
    </source>
</evidence>
<evidence type="ECO:0000256" key="1">
    <source>
        <dbReference type="ARBA" id="ARBA00006821"/>
    </source>
</evidence>
<dbReference type="SUPFAM" id="SSF88713">
    <property type="entry name" value="Glycoside hydrolase/deacetylase"/>
    <property type="match status" value="1"/>
</dbReference>
<dbReference type="AlphaFoldDB" id="A0A519BF22"/>
<organism evidence="5 6">
    <name type="scientific">Acididesulfobacter guangdongensis</name>
    <dbReference type="NCBI Taxonomy" id="2597225"/>
    <lineage>
        <taxon>Bacteria</taxon>
        <taxon>Deltaproteobacteria</taxon>
        <taxon>Candidatus Acidulodesulfobacterales</taxon>
        <taxon>Candidatus Acididesulfobacter</taxon>
    </lineage>
</organism>
<dbReference type="InterPro" id="IPR027291">
    <property type="entry name" value="Glyco_hydro_38_N_sf"/>
</dbReference>
<evidence type="ECO:0000313" key="5">
    <source>
        <dbReference type="EMBL" id="RZD15857.1"/>
    </source>
</evidence>
<dbReference type="InterPro" id="IPR052046">
    <property type="entry name" value="GH57_Enzymes"/>
</dbReference>
<sequence>MNLILWWHMHQPDYRTHDNEFMLPWVYLHAIKDYIDMPLNIMSVEGIKANINITPVLIDQWQDYNFQLESALREKNAQKIENLLPDKFLKPLAIDKLTDEWRMWMVKYYKWANKERMIERFEPYKRLVELSLDDYKLHYLNDSYYFDLTVWFHLAWCGEWIKRYDPVIRQLINKEYGYTYHDRMLLLNRISEWLKYGLSLYGQPYIRGAETSPPHPDYPHLLIDKTILSDLSKKKKGEYEVTFTPFYHPILPLLLDINAGSVIAQITGIQYESVELNAYPDGLMSAKENIKRIDNYYRKNGKLFNIKAVWPSEGAVSAETLNLFAEEKIDFCASGEEVLSNSLGVDVHKPVSMEGRNIIPLYKIYKWKNSSMKMVFRDSGLSDIIGFTYAKWRGDDAANDFVNRLKEIDMADKNAVVSIIMDGENAWEYYFENGFYFLKDLYELFAQTNEINMLTAKDAFEAEGTLILDSIYPGSWVNGNLQMWVGEKQKNCAWKLLANAKQEFLEWKKHVKNETKIKKVEEQISKSEGSDWFWWLGEDNPLLSQSMMEKVFRQHLKSVYILMDKNPPAILDDTLVTSKVISNINIAEMGGIMKRGKS</sequence>
<dbReference type="EMBL" id="SGBC01000003">
    <property type="protein sequence ID" value="RZD15857.1"/>
    <property type="molecule type" value="Genomic_DNA"/>
</dbReference>
<feature type="domain" description="Glycoside hydrolase family 57 N-terminal" evidence="4">
    <location>
        <begin position="4"/>
        <end position="461"/>
    </location>
</feature>
<comment type="similarity">
    <text evidence="1 3">Belongs to the glycosyl hydrolase 57 family.</text>
</comment>
<dbReference type="Gene3D" id="3.20.110.10">
    <property type="entry name" value="Glycoside hydrolase 38, N terminal domain"/>
    <property type="match status" value="2"/>
</dbReference>
<name>A0A519BF22_ACIG2</name>
<gene>
    <name evidence="5" type="ORF">EVJ46_06560</name>
</gene>
<reference evidence="5 6" key="1">
    <citation type="journal article" date="2019" name="ISME J.">
        <title>Insights into ecological role of a new deltaproteobacterial order Candidatus Acidulodesulfobacterales by metagenomics and metatranscriptomics.</title>
        <authorList>
            <person name="Tan S."/>
            <person name="Liu J."/>
            <person name="Fang Y."/>
            <person name="Hedlund B.P."/>
            <person name="Lian Z.H."/>
            <person name="Huang L.Y."/>
            <person name="Li J.T."/>
            <person name="Huang L.N."/>
            <person name="Li W.J."/>
            <person name="Jiang H.C."/>
            <person name="Dong H.L."/>
            <person name="Shu W.S."/>
        </authorList>
    </citation>
    <scope>NUCLEOTIDE SEQUENCE [LARGE SCALE GENOMIC DNA]</scope>
    <source>
        <strain evidence="5">AP2</strain>
    </source>
</reference>
<proteinExistence type="inferred from homology"/>
<dbReference type="Pfam" id="PF03065">
    <property type="entry name" value="Glyco_hydro_57"/>
    <property type="match status" value="1"/>
</dbReference>
<protein>
    <recommendedName>
        <fullName evidence="4">Glycoside hydrolase family 57 N-terminal domain-containing protein</fullName>
    </recommendedName>
</protein>
<comment type="caution">
    <text evidence="5">The sequence shown here is derived from an EMBL/GenBank/DDBJ whole genome shotgun (WGS) entry which is preliminary data.</text>
</comment>
<dbReference type="PANTHER" id="PTHR36306:SF1">
    <property type="entry name" value="ALPHA-AMYLASE-RELATED"/>
    <property type="match status" value="1"/>
</dbReference>
<keyword evidence="2 3" id="KW-0119">Carbohydrate metabolism</keyword>
<dbReference type="Proteomes" id="UP000316562">
    <property type="component" value="Unassembled WGS sequence"/>
</dbReference>
<evidence type="ECO:0000256" key="3">
    <source>
        <dbReference type="RuleBase" id="RU361196"/>
    </source>
</evidence>
<dbReference type="InterPro" id="IPR011330">
    <property type="entry name" value="Glyco_hydro/deAcase_b/a-brl"/>
</dbReference>
<dbReference type="InterPro" id="IPR004300">
    <property type="entry name" value="Glyco_hydro_57_N"/>
</dbReference>